<sequence>MANNTEQRSYDTGASQEAQSNFERVASRLEALIGQRDADVKAAMAQYQADGVSEEYRGKEQRWSSAAGEVRGIITTIRTSLQTTDDGAQAAIQRAKQSVDNMG</sequence>
<reference evidence="1 2" key="1">
    <citation type="submission" date="2018-09" db="EMBL/GenBank/DDBJ databases">
        <authorList>
            <person name="Li J."/>
        </authorList>
    </citation>
    <scope>NUCLEOTIDE SEQUENCE [LARGE SCALE GENOMIC DNA]</scope>
    <source>
        <strain evidence="1 2">2129</strain>
    </source>
</reference>
<dbReference type="RefSeq" id="WP_119836699.1">
    <property type="nucleotide sequence ID" value="NZ_CP032514.1"/>
</dbReference>
<gene>
    <name evidence="1" type="ORF">D5R93_01215</name>
</gene>
<evidence type="ECO:0000313" key="2">
    <source>
        <dbReference type="Proteomes" id="UP000273001"/>
    </source>
</evidence>
<dbReference type="InterPro" id="IPR048032">
    <property type="entry name" value="ESAT6-like"/>
</dbReference>
<protein>
    <recommendedName>
        <fullName evidence="3">Pore-forming ESAT-6 family protein</fullName>
    </recommendedName>
</protein>
<accession>A0ABN5PQT3</accession>
<dbReference type="Proteomes" id="UP000273001">
    <property type="component" value="Chromosome"/>
</dbReference>
<dbReference type="NCBIfam" id="NF035935">
    <property type="entry name" value="ESAT6_3"/>
    <property type="match status" value="1"/>
</dbReference>
<name>A0ABN5PQT3_9ACTO</name>
<dbReference type="EMBL" id="CP032514">
    <property type="protein sequence ID" value="AYD89015.1"/>
    <property type="molecule type" value="Genomic_DNA"/>
</dbReference>
<evidence type="ECO:0008006" key="3">
    <source>
        <dbReference type="Google" id="ProtNLM"/>
    </source>
</evidence>
<proteinExistence type="predicted"/>
<organism evidence="1 2">
    <name type="scientific">Actinomyces lilanjuaniae</name>
    <dbReference type="NCBI Taxonomy" id="2321394"/>
    <lineage>
        <taxon>Bacteria</taxon>
        <taxon>Bacillati</taxon>
        <taxon>Actinomycetota</taxon>
        <taxon>Actinomycetes</taxon>
        <taxon>Actinomycetales</taxon>
        <taxon>Actinomycetaceae</taxon>
        <taxon>Actinomyces</taxon>
    </lineage>
</organism>
<evidence type="ECO:0000313" key="1">
    <source>
        <dbReference type="EMBL" id="AYD89015.1"/>
    </source>
</evidence>
<dbReference type="Gene3D" id="1.10.287.1060">
    <property type="entry name" value="ESAT-6-like"/>
    <property type="match status" value="1"/>
</dbReference>
<keyword evidence="2" id="KW-1185">Reference proteome</keyword>